<sequence>MQPLLDVPVAQEHHDPHDFGQTIPIRVGQRREWYTRIVDLPDVTVATFEIYISWVYTGTLILHMDDEEISQEQDPDLTEQFIGRQYDQLINLYQLAVKLTDPTLRRIVLNRTLAFMATAKARRHAPATSEIEQIWPKMRSDDRMREELAGRLTEDLSLKEVEEHISYWPAPMKDAMLVMFFKTRDEGRGYSSNEEE</sequence>
<name>A0AAV9NX83_9PEZI</name>
<reference evidence="1 2" key="1">
    <citation type="submission" date="2023-08" db="EMBL/GenBank/DDBJ databases">
        <title>Black Yeasts Isolated from many extreme environments.</title>
        <authorList>
            <person name="Coleine C."/>
            <person name="Stajich J.E."/>
            <person name="Selbmann L."/>
        </authorList>
    </citation>
    <scope>NUCLEOTIDE SEQUENCE [LARGE SCALE GENOMIC DNA]</scope>
    <source>
        <strain evidence="1 2">CCFEE 5935</strain>
    </source>
</reference>
<proteinExistence type="predicted"/>
<dbReference type="GeneID" id="89932413"/>
<gene>
    <name evidence="1" type="ORF">LTR77_011093</name>
</gene>
<comment type="caution">
    <text evidence="1">The sequence shown here is derived from an EMBL/GenBank/DDBJ whole genome shotgun (WGS) entry which is preliminary data.</text>
</comment>
<protein>
    <recommendedName>
        <fullName evidence="3">BTB domain-containing protein</fullName>
    </recommendedName>
</protein>
<dbReference type="AlphaFoldDB" id="A0AAV9NX83"/>
<organism evidence="1 2">
    <name type="scientific">Saxophila tyrrhenica</name>
    <dbReference type="NCBI Taxonomy" id="1690608"/>
    <lineage>
        <taxon>Eukaryota</taxon>
        <taxon>Fungi</taxon>
        <taxon>Dikarya</taxon>
        <taxon>Ascomycota</taxon>
        <taxon>Pezizomycotina</taxon>
        <taxon>Dothideomycetes</taxon>
        <taxon>Dothideomycetidae</taxon>
        <taxon>Mycosphaerellales</taxon>
        <taxon>Extremaceae</taxon>
        <taxon>Saxophila</taxon>
    </lineage>
</organism>
<accession>A0AAV9NX83</accession>
<evidence type="ECO:0008006" key="3">
    <source>
        <dbReference type="Google" id="ProtNLM"/>
    </source>
</evidence>
<evidence type="ECO:0000313" key="2">
    <source>
        <dbReference type="Proteomes" id="UP001337655"/>
    </source>
</evidence>
<dbReference type="RefSeq" id="XP_064653531.1">
    <property type="nucleotide sequence ID" value="XM_064808305.1"/>
</dbReference>
<dbReference type="Proteomes" id="UP001337655">
    <property type="component" value="Unassembled WGS sequence"/>
</dbReference>
<evidence type="ECO:0000313" key="1">
    <source>
        <dbReference type="EMBL" id="KAK5162932.1"/>
    </source>
</evidence>
<keyword evidence="2" id="KW-1185">Reference proteome</keyword>
<dbReference type="EMBL" id="JAVRRT010000031">
    <property type="protein sequence ID" value="KAK5162932.1"/>
    <property type="molecule type" value="Genomic_DNA"/>
</dbReference>